<proteinExistence type="predicted"/>
<feature type="signal peptide" evidence="1">
    <location>
        <begin position="1"/>
        <end position="22"/>
    </location>
</feature>
<dbReference type="Proteomes" id="UP001162905">
    <property type="component" value="Unassembled WGS sequence"/>
</dbReference>
<sequence>MKGLLTVAAMPFIALLSKKTMAASEHLTVKSVIAPDGTPTASRSILTPKGWTWNEPHGFVWGRVISASARTLYVSGQSSVDADGNILHPGDMGAQLEKSVDNLERVLAEGGATLANVVSVTYYTTDIEQFFAAMEKITTRLAEAGCKPTSTLLEVKRLYHPDILFEVTSVAAV</sequence>
<gene>
    <name evidence="2" type="ORF">L4G47_11190</name>
</gene>
<feature type="chain" id="PRO_5046035869" evidence="1">
    <location>
        <begin position="23"/>
        <end position="173"/>
    </location>
</feature>
<reference evidence="2" key="1">
    <citation type="submission" date="2022-01" db="EMBL/GenBank/DDBJ databases">
        <title>Pseudomonas sp. nov. isolated from Antarctic regolith.</title>
        <authorList>
            <person name="Novakova D."/>
            <person name="Sedlar K."/>
        </authorList>
    </citation>
    <scope>NUCLEOTIDE SEQUENCE</scope>
    <source>
        <strain evidence="2">P2647</strain>
    </source>
</reference>
<dbReference type="InterPro" id="IPR006175">
    <property type="entry name" value="YjgF/YER057c/UK114"/>
</dbReference>
<comment type="caution">
    <text evidence="2">The sequence shown here is derived from an EMBL/GenBank/DDBJ whole genome shotgun (WGS) entry which is preliminary data.</text>
</comment>
<dbReference type="RefSeq" id="WP_237252100.1">
    <property type="nucleotide sequence ID" value="NZ_JAKJXF010000001.1"/>
</dbReference>
<organism evidence="2 3">
    <name type="scientific">Pseudomonas petrae</name>
    <dbReference type="NCBI Taxonomy" id="2912190"/>
    <lineage>
        <taxon>Bacteria</taxon>
        <taxon>Pseudomonadati</taxon>
        <taxon>Pseudomonadota</taxon>
        <taxon>Gammaproteobacteria</taxon>
        <taxon>Pseudomonadales</taxon>
        <taxon>Pseudomonadaceae</taxon>
        <taxon>Pseudomonas</taxon>
    </lineage>
</organism>
<dbReference type="PANTHER" id="PTHR43857">
    <property type="entry name" value="BLR7761 PROTEIN"/>
    <property type="match status" value="1"/>
</dbReference>
<dbReference type="InterPro" id="IPR035959">
    <property type="entry name" value="RutC-like_sf"/>
</dbReference>
<dbReference type="EMBL" id="JAKJXH010000009">
    <property type="protein sequence ID" value="MCF7542789.1"/>
    <property type="molecule type" value="Genomic_DNA"/>
</dbReference>
<protein>
    <submittedName>
        <fullName evidence="2">RidA family protein</fullName>
    </submittedName>
</protein>
<keyword evidence="1" id="KW-0732">Signal</keyword>
<accession>A0ABS9I621</accession>
<dbReference type="PANTHER" id="PTHR43857:SF1">
    <property type="entry name" value="YJGH FAMILY PROTEIN"/>
    <property type="match status" value="1"/>
</dbReference>
<evidence type="ECO:0000313" key="2">
    <source>
        <dbReference type="EMBL" id="MCF7542789.1"/>
    </source>
</evidence>
<evidence type="ECO:0000256" key="1">
    <source>
        <dbReference type="SAM" id="SignalP"/>
    </source>
</evidence>
<keyword evidence="3" id="KW-1185">Reference proteome</keyword>
<evidence type="ECO:0000313" key="3">
    <source>
        <dbReference type="Proteomes" id="UP001162905"/>
    </source>
</evidence>
<name>A0ABS9I621_9PSED</name>
<dbReference type="Pfam" id="PF01042">
    <property type="entry name" value="Ribonuc_L-PSP"/>
    <property type="match status" value="1"/>
</dbReference>
<dbReference type="SUPFAM" id="SSF55298">
    <property type="entry name" value="YjgF-like"/>
    <property type="match status" value="1"/>
</dbReference>
<dbReference type="Gene3D" id="3.30.1330.40">
    <property type="entry name" value="RutC-like"/>
    <property type="match status" value="1"/>
</dbReference>